<reference evidence="1 2" key="1">
    <citation type="journal article" date="2020" name="Phytopathology">
        <title>Genome Sequence Resources of Colletotrichum truncatum, C. plurivorum, C. musicola, and C. sojae: Four Species Pathogenic to Soybean (Glycine max).</title>
        <authorList>
            <person name="Rogerio F."/>
            <person name="Boufleur T.R."/>
            <person name="Ciampi-Guillardi M."/>
            <person name="Sukno S.A."/>
            <person name="Thon M.R."/>
            <person name="Massola Junior N.S."/>
            <person name="Baroncelli R."/>
        </authorList>
    </citation>
    <scope>NUCLEOTIDE SEQUENCE [LARGE SCALE GENOMIC DNA]</scope>
    <source>
        <strain evidence="1 2">CMES1059</strain>
    </source>
</reference>
<sequence>MGLSPEQVAHLNRQARRRAERAAEEMSFNKVSSEDYLKRLRARRRPGRPFEIEDIPAAVEIEDETDIPPLKASHSPNPRRTPHPPRSTATPKGARGPSAPRTPSTSKVKETPSSKSTARISTKTSVSFRGWSRERSKSQHDLLQNIQRPSTTTLDSVGIKSTGISATSPSRSTTNVSKPNKSIRRVASVSAIPPKSDPSEKENTKPDYKPKHSRSQSSPTAIPPSDAPMPRGTLTKRSSIRALKDKIRRVASAFELRSTEDDSEPSNGITLQHNKSTRSLLRYSATRIRRRRLDTVNEEA</sequence>
<name>A0ACC3Z7A5_COLTU</name>
<proteinExistence type="predicted"/>
<gene>
    <name evidence="1" type="ORF">CTRU02_206550</name>
</gene>
<organism evidence="1 2">
    <name type="scientific">Colletotrichum truncatum</name>
    <name type="common">Anthracnose fungus</name>
    <name type="synonym">Colletotrichum capsici</name>
    <dbReference type="NCBI Taxonomy" id="5467"/>
    <lineage>
        <taxon>Eukaryota</taxon>
        <taxon>Fungi</taxon>
        <taxon>Dikarya</taxon>
        <taxon>Ascomycota</taxon>
        <taxon>Pezizomycotina</taxon>
        <taxon>Sordariomycetes</taxon>
        <taxon>Hypocreomycetidae</taxon>
        <taxon>Glomerellales</taxon>
        <taxon>Glomerellaceae</taxon>
        <taxon>Colletotrichum</taxon>
        <taxon>Colletotrichum truncatum species complex</taxon>
    </lineage>
</organism>
<dbReference type="Proteomes" id="UP000805649">
    <property type="component" value="Unassembled WGS sequence"/>
</dbReference>
<evidence type="ECO:0000313" key="1">
    <source>
        <dbReference type="EMBL" id="KAL0939940.1"/>
    </source>
</evidence>
<evidence type="ECO:0000313" key="2">
    <source>
        <dbReference type="Proteomes" id="UP000805649"/>
    </source>
</evidence>
<protein>
    <submittedName>
        <fullName evidence="1">Uncharacterized protein</fullName>
    </submittedName>
</protein>
<comment type="caution">
    <text evidence="1">The sequence shown here is derived from an EMBL/GenBank/DDBJ whole genome shotgun (WGS) entry which is preliminary data.</text>
</comment>
<accession>A0ACC3Z7A5</accession>
<dbReference type="EMBL" id="VUJX02000003">
    <property type="protein sequence ID" value="KAL0939940.1"/>
    <property type="molecule type" value="Genomic_DNA"/>
</dbReference>
<keyword evidence="2" id="KW-1185">Reference proteome</keyword>